<dbReference type="STRING" id="1224947.SAMN05216480_11519"/>
<keyword evidence="2" id="KW-1185">Reference proteome</keyword>
<organism evidence="1 2">
    <name type="scientific">Pustulibacterium marinum</name>
    <dbReference type="NCBI Taxonomy" id="1224947"/>
    <lineage>
        <taxon>Bacteria</taxon>
        <taxon>Pseudomonadati</taxon>
        <taxon>Bacteroidota</taxon>
        <taxon>Flavobacteriia</taxon>
        <taxon>Flavobacteriales</taxon>
        <taxon>Flavobacteriaceae</taxon>
        <taxon>Pustulibacterium</taxon>
    </lineage>
</organism>
<evidence type="ECO:0000313" key="2">
    <source>
        <dbReference type="Proteomes" id="UP000199138"/>
    </source>
</evidence>
<protein>
    <submittedName>
        <fullName evidence="1">TIGR02757 family protein</fullName>
    </submittedName>
</protein>
<dbReference type="RefSeq" id="WP_093026130.1">
    <property type="nucleotide sequence ID" value="NZ_FPBK01000015.1"/>
</dbReference>
<dbReference type="OrthoDB" id="9773332at2"/>
<evidence type="ECO:0000313" key="1">
    <source>
        <dbReference type="EMBL" id="SFU70863.1"/>
    </source>
</evidence>
<sequence length="262" mass="30055">MLKTEKLPRHILKEFLDEKVEKYQHPDFISSDPIQVPHKFSQKEDIEIAGFLAATIAWGNRKSIINNANRLMDIMGNSPYDFVMEYSQNDAYRFDGFVHRTFNATDASFFVESLQNIYTQHGGLENVFAKHGEESSLQKSISEFKKIFFSIDHPTRTMKHISDPEKNSAAKRINMFLRWMVRDGSKGVDFGIWNKINPSQLSCPLDVHSGNVARKLGLLTRKQNDAKALQELDNALRALDQDDPVKYDFALFGLGVFEKFSN</sequence>
<dbReference type="Pfam" id="PF09674">
    <property type="entry name" value="DUF2400"/>
    <property type="match status" value="1"/>
</dbReference>
<dbReference type="Proteomes" id="UP000199138">
    <property type="component" value="Unassembled WGS sequence"/>
</dbReference>
<dbReference type="InterPro" id="IPR014127">
    <property type="entry name" value="CHP02757"/>
</dbReference>
<dbReference type="EMBL" id="FPBK01000015">
    <property type="protein sequence ID" value="SFU70863.1"/>
    <property type="molecule type" value="Genomic_DNA"/>
</dbReference>
<dbReference type="AlphaFoldDB" id="A0A1I7ID17"/>
<proteinExistence type="predicted"/>
<accession>A0A1I7ID17</accession>
<name>A0A1I7ID17_9FLAO</name>
<dbReference type="NCBIfam" id="TIGR02757">
    <property type="entry name" value="TIGR02757 family protein"/>
    <property type="match status" value="1"/>
</dbReference>
<gene>
    <name evidence="1" type="ORF">SAMN05216480_11519</name>
</gene>
<reference evidence="1 2" key="1">
    <citation type="submission" date="2016-10" db="EMBL/GenBank/DDBJ databases">
        <authorList>
            <person name="de Groot N.N."/>
        </authorList>
    </citation>
    <scope>NUCLEOTIDE SEQUENCE [LARGE SCALE GENOMIC DNA]</scope>
    <source>
        <strain evidence="1 2">CGMCC 1.12333</strain>
    </source>
</reference>